<dbReference type="GO" id="GO:0015628">
    <property type="term" value="P:protein secretion by the type II secretion system"/>
    <property type="evidence" value="ECO:0007669"/>
    <property type="project" value="InterPro"/>
</dbReference>
<dbReference type="AlphaFoldDB" id="A0A0F9X900"/>
<reference evidence="11" key="1">
    <citation type="journal article" date="2015" name="Nature">
        <title>Complex archaea that bridge the gap between prokaryotes and eukaryotes.</title>
        <authorList>
            <person name="Spang A."/>
            <person name="Saw J.H."/>
            <person name="Jorgensen S.L."/>
            <person name="Zaremba-Niedzwiedzka K."/>
            <person name="Martijn J."/>
            <person name="Lind A.E."/>
            <person name="van Eijk R."/>
            <person name="Schleper C."/>
            <person name="Guy L."/>
            <person name="Ettema T.J."/>
        </authorList>
    </citation>
    <scope>NUCLEOTIDE SEQUENCE</scope>
</reference>
<evidence type="ECO:0000256" key="4">
    <source>
        <dbReference type="ARBA" id="ARBA00022475"/>
    </source>
</evidence>
<dbReference type="InterPro" id="IPR045584">
    <property type="entry name" value="Pilin-like"/>
</dbReference>
<dbReference type="GO" id="GO:0005886">
    <property type="term" value="C:plasma membrane"/>
    <property type="evidence" value="ECO:0007669"/>
    <property type="project" value="UniProtKB-SubCell"/>
</dbReference>
<feature type="transmembrane region" description="Helical" evidence="10">
    <location>
        <begin position="12"/>
        <end position="32"/>
    </location>
</feature>
<evidence type="ECO:0000313" key="11">
    <source>
        <dbReference type="EMBL" id="KKN95441.1"/>
    </source>
</evidence>
<proteinExistence type="inferred from homology"/>
<dbReference type="Gene3D" id="3.10.610.10">
    <property type="entry name" value="GSPII I/J protein-like"/>
    <property type="match status" value="1"/>
</dbReference>
<gene>
    <name evidence="11" type="ORF">LCGC14_0176810</name>
</gene>
<dbReference type="PANTHER" id="PTHR39583">
    <property type="entry name" value="TYPE II SECRETION SYSTEM PROTEIN J-RELATED"/>
    <property type="match status" value="1"/>
</dbReference>
<accession>A0A0F9X900</accession>
<evidence type="ECO:0000256" key="9">
    <source>
        <dbReference type="ARBA" id="ARBA00023136"/>
    </source>
</evidence>
<dbReference type="Pfam" id="PF07963">
    <property type="entry name" value="N_methyl"/>
    <property type="match status" value="1"/>
</dbReference>
<evidence type="ECO:0000256" key="1">
    <source>
        <dbReference type="ARBA" id="ARBA00004377"/>
    </source>
</evidence>
<keyword evidence="8 10" id="KW-1133">Transmembrane helix</keyword>
<comment type="caution">
    <text evidence="11">The sequence shown here is derived from an EMBL/GenBank/DDBJ whole genome shotgun (WGS) entry which is preliminary data.</text>
</comment>
<evidence type="ECO:0000256" key="7">
    <source>
        <dbReference type="ARBA" id="ARBA00022692"/>
    </source>
</evidence>
<sequence>MSKRQSMGFTLLELLVAMAVFAIMTVMAYSGLRAVLDADHITRASSGQLADLQVSLSVLERDLAEMVDIQVRDEFGDRLPPLRLLAGTEQPLLEIVRAGAGGDQRLRRTAWRLTETGLERELWPGVDITDRDQLRIQPFAELVEEGESLGVETAFAFVVRGPSGLERVNSWPPEGLDPSSSQLPLAVELVLDVPSLGLIRRLIPVGPL</sequence>
<evidence type="ECO:0000256" key="5">
    <source>
        <dbReference type="ARBA" id="ARBA00022481"/>
    </source>
</evidence>
<evidence type="ECO:0000256" key="3">
    <source>
        <dbReference type="ARBA" id="ARBA00021539"/>
    </source>
</evidence>
<name>A0A0F9X900_9ZZZZ</name>
<dbReference type="Gene3D" id="2.10.70.20">
    <property type="entry name" value="gspk-gspi-gspj complex like domains"/>
    <property type="match status" value="1"/>
</dbReference>
<dbReference type="EMBL" id="LAZR01000070">
    <property type="protein sequence ID" value="KKN95441.1"/>
    <property type="molecule type" value="Genomic_DNA"/>
</dbReference>
<evidence type="ECO:0000256" key="2">
    <source>
        <dbReference type="ARBA" id="ARBA00011084"/>
    </source>
</evidence>
<keyword evidence="6" id="KW-0997">Cell inner membrane</keyword>
<evidence type="ECO:0000256" key="6">
    <source>
        <dbReference type="ARBA" id="ARBA00022519"/>
    </source>
</evidence>
<protein>
    <recommendedName>
        <fullName evidence="3">Type II secretion system protein J</fullName>
    </recommendedName>
</protein>
<comment type="similarity">
    <text evidence="2">Belongs to the GSP J family.</text>
</comment>
<dbReference type="InterPro" id="IPR012902">
    <property type="entry name" value="N_methyl_site"/>
</dbReference>
<dbReference type="NCBIfam" id="TIGR02532">
    <property type="entry name" value="IV_pilin_GFxxxE"/>
    <property type="match status" value="1"/>
</dbReference>
<evidence type="ECO:0000256" key="8">
    <source>
        <dbReference type="ARBA" id="ARBA00022989"/>
    </source>
</evidence>
<dbReference type="InterPro" id="IPR051621">
    <property type="entry name" value="T2SS_protein_J"/>
</dbReference>
<dbReference type="InterPro" id="IPR010055">
    <property type="entry name" value="T2SS_protein-GspJ"/>
</dbReference>
<dbReference type="PANTHER" id="PTHR39583:SF2">
    <property type="entry name" value="TYPE II SECRETION SYSTEM PROTEIN J"/>
    <property type="match status" value="1"/>
</dbReference>
<evidence type="ECO:0000256" key="10">
    <source>
        <dbReference type="SAM" id="Phobius"/>
    </source>
</evidence>
<comment type="subcellular location">
    <subcellularLocation>
        <location evidence="1">Cell inner membrane</location>
        <topology evidence="1">Single-pass membrane protein</topology>
    </subcellularLocation>
</comment>
<keyword evidence="7 10" id="KW-0812">Transmembrane</keyword>
<dbReference type="SUPFAM" id="SSF54523">
    <property type="entry name" value="Pili subunits"/>
    <property type="match status" value="1"/>
</dbReference>
<dbReference type="NCBIfam" id="TIGR01711">
    <property type="entry name" value="gspJ"/>
    <property type="match status" value="1"/>
</dbReference>
<keyword evidence="9 10" id="KW-0472">Membrane</keyword>
<keyword evidence="4" id="KW-1003">Cell membrane</keyword>
<keyword evidence="5" id="KW-0488">Methylation</keyword>
<organism evidence="11">
    <name type="scientific">marine sediment metagenome</name>
    <dbReference type="NCBI Taxonomy" id="412755"/>
    <lineage>
        <taxon>unclassified sequences</taxon>
        <taxon>metagenomes</taxon>
        <taxon>ecological metagenomes</taxon>
    </lineage>
</organism>
<dbReference type="Pfam" id="PF11612">
    <property type="entry name" value="T2SSJ"/>
    <property type="match status" value="1"/>
</dbReference>
<dbReference type="GO" id="GO:0015627">
    <property type="term" value="C:type II protein secretion system complex"/>
    <property type="evidence" value="ECO:0007669"/>
    <property type="project" value="InterPro"/>
</dbReference>